<dbReference type="InParanoid" id="G9EJM6"/>
<accession>G9EJM6</accession>
<dbReference type="AlphaFoldDB" id="G9EJM6"/>
<sequence length="38" mass="4133">MILFALFNRLFSIAPNCLLLLCARFMSGLPHGAVLTAP</sequence>
<evidence type="ECO:0000313" key="2">
    <source>
        <dbReference type="Proteomes" id="UP000002770"/>
    </source>
</evidence>
<dbReference type="STRING" id="658187.LDG_5392"/>
<name>G9EJM6_9GAMM</name>
<keyword evidence="2" id="KW-1185">Reference proteome</keyword>
<dbReference type="HOGENOM" id="CLU_3329495_0_0_6"/>
<reference evidence="1 2" key="1">
    <citation type="journal article" date="2011" name="BMC Genomics">
        <title>Insight into cross-talk between intra-amoebal pathogens.</title>
        <authorList>
            <person name="Gimenez G."/>
            <person name="Bertelli C."/>
            <person name="Moliner C."/>
            <person name="Robert C."/>
            <person name="Raoult D."/>
            <person name="Fournier P.E."/>
            <person name="Greub G."/>
        </authorList>
    </citation>
    <scope>NUCLEOTIDE SEQUENCE [LARGE SCALE GENOMIC DNA]</scope>
    <source>
        <strain evidence="1 2">LLAP12</strain>
    </source>
</reference>
<dbReference type="Proteomes" id="UP000002770">
    <property type="component" value="Unassembled WGS sequence"/>
</dbReference>
<dbReference type="EMBL" id="JH413798">
    <property type="protein sequence ID" value="EHL32436.1"/>
    <property type="molecule type" value="Genomic_DNA"/>
</dbReference>
<proteinExistence type="predicted"/>
<protein>
    <submittedName>
        <fullName evidence="1">Uncharacterized protein</fullName>
    </submittedName>
</protein>
<evidence type="ECO:0000313" key="1">
    <source>
        <dbReference type="EMBL" id="EHL32436.1"/>
    </source>
</evidence>
<organism evidence="1 2">
    <name type="scientific">Legionella drancourtii LLAP12</name>
    <dbReference type="NCBI Taxonomy" id="658187"/>
    <lineage>
        <taxon>Bacteria</taxon>
        <taxon>Pseudomonadati</taxon>
        <taxon>Pseudomonadota</taxon>
        <taxon>Gammaproteobacteria</taxon>
        <taxon>Legionellales</taxon>
        <taxon>Legionellaceae</taxon>
        <taxon>Legionella</taxon>
    </lineage>
</organism>
<gene>
    <name evidence="1" type="ORF">LDG_5392</name>
</gene>